<reference evidence="2 3" key="1">
    <citation type="submission" date="2018-02" db="EMBL/GenBank/DDBJ databases">
        <title>Genome sequencing of Solimonas sp. HR-BB.</title>
        <authorList>
            <person name="Lee Y."/>
            <person name="Jeon C.O."/>
        </authorList>
    </citation>
    <scope>NUCLEOTIDE SEQUENCE [LARGE SCALE GENOMIC DNA]</scope>
    <source>
        <strain evidence="2 3">HR-BB</strain>
    </source>
</reference>
<organism evidence="2 3">
    <name type="scientific">Solimonas fluminis</name>
    <dbReference type="NCBI Taxonomy" id="2086571"/>
    <lineage>
        <taxon>Bacteria</taxon>
        <taxon>Pseudomonadati</taxon>
        <taxon>Pseudomonadota</taxon>
        <taxon>Gammaproteobacteria</taxon>
        <taxon>Nevskiales</taxon>
        <taxon>Nevskiaceae</taxon>
        <taxon>Solimonas</taxon>
    </lineage>
</organism>
<evidence type="ECO:0000313" key="2">
    <source>
        <dbReference type="EMBL" id="PPE74917.1"/>
    </source>
</evidence>
<evidence type="ECO:0000256" key="1">
    <source>
        <dbReference type="SAM" id="Phobius"/>
    </source>
</evidence>
<proteinExistence type="predicted"/>
<gene>
    <name evidence="2" type="ORF">C3942_04365</name>
</gene>
<keyword evidence="3" id="KW-1185">Reference proteome</keyword>
<accession>A0A2S5TIY6</accession>
<keyword evidence="1" id="KW-0812">Transmembrane</keyword>
<sequence length="78" mass="8509">MNMKNQITAAAIVLALLAGLVAVPLLFRALMDLLFVQPGGWQVWLLLGLAVFLIEQVSAWMGAAAPRRRPLAKARERA</sequence>
<comment type="caution">
    <text evidence="2">The sequence shown here is derived from an EMBL/GenBank/DDBJ whole genome shotgun (WGS) entry which is preliminary data.</text>
</comment>
<dbReference type="EMBL" id="PSNW01000002">
    <property type="protein sequence ID" value="PPE74917.1"/>
    <property type="molecule type" value="Genomic_DNA"/>
</dbReference>
<dbReference type="AlphaFoldDB" id="A0A2S5TIY6"/>
<keyword evidence="1" id="KW-0472">Membrane</keyword>
<protein>
    <submittedName>
        <fullName evidence="2">Uncharacterized protein</fullName>
    </submittedName>
</protein>
<feature type="transmembrane region" description="Helical" evidence="1">
    <location>
        <begin position="41"/>
        <end position="65"/>
    </location>
</feature>
<evidence type="ECO:0000313" key="3">
    <source>
        <dbReference type="Proteomes" id="UP000238220"/>
    </source>
</evidence>
<keyword evidence="1" id="KW-1133">Transmembrane helix</keyword>
<dbReference type="Proteomes" id="UP000238220">
    <property type="component" value="Unassembled WGS sequence"/>
</dbReference>
<name>A0A2S5TIY6_9GAMM</name>